<accession>A0ABR7MMV6</accession>
<proteinExistence type="predicted"/>
<organism evidence="1 2">
    <name type="scientific">Hymenobacter citatus</name>
    <dbReference type="NCBI Taxonomy" id="2763506"/>
    <lineage>
        <taxon>Bacteria</taxon>
        <taxon>Pseudomonadati</taxon>
        <taxon>Bacteroidota</taxon>
        <taxon>Cytophagia</taxon>
        <taxon>Cytophagales</taxon>
        <taxon>Hymenobacteraceae</taxon>
        <taxon>Hymenobacter</taxon>
    </lineage>
</organism>
<evidence type="ECO:0000313" key="2">
    <source>
        <dbReference type="Proteomes" id="UP000622017"/>
    </source>
</evidence>
<gene>
    <name evidence="1" type="ORF">H8B15_15920</name>
</gene>
<comment type="caution">
    <text evidence="1">The sequence shown here is derived from an EMBL/GenBank/DDBJ whole genome shotgun (WGS) entry which is preliminary data.</text>
</comment>
<dbReference type="RefSeq" id="WP_187320651.1">
    <property type="nucleotide sequence ID" value="NZ_JACSCY010000014.1"/>
</dbReference>
<evidence type="ECO:0000313" key="1">
    <source>
        <dbReference type="EMBL" id="MBC6612411.1"/>
    </source>
</evidence>
<keyword evidence="2" id="KW-1185">Reference proteome</keyword>
<sequence length="97" mass="10996">MNTLITYDITIRHTEVKSAMKTKGYADAWTANNQTYYLPNTSLWKKGITPQTALADLQQVIQSLNSNQPANKQIRLERCAAVEWTNWAAIPGDSQRQ</sequence>
<dbReference type="EMBL" id="JACSCY010000014">
    <property type="protein sequence ID" value="MBC6612411.1"/>
    <property type="molecule type" value="Genomic_DNA"/>
</dbReference>
<name>A0ABR7MMV6_9BACT</name>
<reference evidence="1 2" key="1">
    <citation type="submission" date="2020-08" db="EMBL/GenBank/DDBJ databases">
        <title>Hymenobacter sp.</title>
        <authorList>
            <person name="Kim M.K."/>
        </authorList>
    </citation>
    <scope>NUCLEOTIDE SEQUENCE [LARGE SCALE GENOMIC DNA]</scope>
    <source>
        <strain evidence="1 2">BT507</strain>
    </source>
</reference>
<dbReference type="Proteomes" id="UP000622017">
    <property type="component" value="Unassembled WGS sequence"/>
</dbReference>
<protein>
    <submittedName>
        <fullName evidence="1">Uncharacterized protein</fullName>
    </submittedName>
</protein>